<gene>
    <name evidence="2" type="ORF">VNO80_00749</name>
</gene>
<dbReference type="AlphaFoldDB" id="A0AAN9RQX7"/>
<evidence type="ECO:0000313" key="3">
    <source>
        <dbReference type="Proteomes" id="UP001374584"/>
    </source>
</evidence>
<reference evidence="2 3" key="1">
    <citation type="submission" date="2024-01" db="EMBL/GenBank/DDBJ databases">
        <title>The genomes of 5 underutilized Papilionoideae crops provide insights into root nodulation and disease resistanc.</title>
        <authorList>
            <person name="Jiang F."/>
        </authorList>
    </citation>
    <scope>NUCLEOTIDE SEQUENCE [LARGE SCALE GENOMIC DNA]</scope>
    <source>
        <strain evidence="2">JINMINGXINNONG_FW02</strain>
        <tissue evidence="2">Leaves</tissue>
    </source>
</reference>
<name>A0AAN9RQX7_PHACN</name>
<feature type="compositionally biased region" description="Basic and acidic residues" evidence="1">
    <location>
        <begin position="20"/>
        <end position="30"/>
    </location>
</feature>
<feature type="compositionally biased region" description="Basic and acidic residues" evidence="1">
    <location>
        <begin position="1"/>
        <end position="10"/>
    </location>
</feature>
<keyword evidence="3" id="KW-1185">Reference proteome</keyword>
<feature type="region of interest" description="Disordered" evidence="1">
    <location>
        <begin position="1"/>
        <end position="30"/>
    </location>
</feature>
<protein>
    <submittedName>
        <fullName evidence="2">Uncharacterized protein</fullName>
    </submittedName>
</protein>
<dbReference type="EMBL" id="JAYMYR010000001">
    <property type="protein sequence ID" value="KAK7382069.1"/>
    <property type="molecule type" value="Genomic_DNA"/>
</dbReference>
<sequence>MATWSEEKQGMGRSQCQTDGDTKAHSGRDAEARLFNSVTHSVLGGTEKEMVSPARVVEGAKSTWNAVFENPVGVETKRCLRRDN</sequence>
<evidence type="ECO:0000256" key="1">
    <source>
        <dbReference type="SAM" id="MobiDB-lite"/>
    </source>
</evidence>
<dbReference type="Proteomes" id="UP001374584">
    <property type="component" value="Unassembled WGS sequence"/>
</dbReference>
<organism evidence="2 3">
    <name type="scientific">Phaseolus coccineus</name>
    <name type="common">Scarlet runner bean</name>
    <name type="synonym">Phaseolus multiflorus</name>
    <dbReference type="NCBI Taxonomy" id="3886"/>
    <lineage>
        <taxon>Eukaryota</taxon>
        <taxon>Viridiplantae</taxon>
        <taxon>Streptophyta</taxon>
        <taxon>Embryophyta</taxon>
        <taxon>Tracheophyta</taxon>
        <taxon>Spermatophyta</taxon>
        <taxon>Magnoliopsida</taxon>
        <taxon>eudicotyledons</taxon>
        <taxon>Gunneridae</taxon>
        <taxon>Pentapetalae</taxon>
        <taxon>rosids</taxon>
        <taxon>fabids</taxon>
        <taxon>Fabales</taxon>
        <taxon>Fabaceae</taxon>
        <taxon>Papilionoideae</taxon>
        <taxon>50 kb inversion clade</taxon>
        <taxon>NPAAA clade</taxon>
        <taxon>indigoferoid/millettioid clade</taxon>
        <taxon>Phaseoleae</taxon>
        <taxon>Phaseolus</taxon>
    </lineage>
</organism>
<accession>A0AAN9RQX7</accession>
<proteinExistence type="predicted"/>
<comment type="caution">
    <text evidence="2">The sequence shown here is derived from an EMBL/GenBank/DDBJ whole genome shotgun (WGS) entry which is preliminary data.</text>
</comment>
<evidence type="ECO:0000313" key="2">
    <source>
        <dbReference type="EMBL" id="KAK7382069.1"/>
    </source>
</evidence>